<keyword evidence="2" id="KW-1185">Reference proteome</keyword>
<accession>A0ABV7AV69</accession>
<dbReference type="EMBL" id="JBHRSJ010000019">
    <property type="protein sequence ID" value="MFC2972656.1"/>
    <property type="molecule type" value="Genomic_DNA"/>
</dbReference>
<name>A0ABV7AV69_9GAMM</name>
<proteinExistence type="predicted"/>
<protein>
    <submittedName>
        <fullName evidence="1">Nitrogen fixation protein NifQ</fullName>
    </submittedName>
</protein>
<dbReference type="Pfam" id="PF04891">
    <property type="entry name" value="NifQ"/>
    <property type="match status" value="1"/>
</dbReference>
<comment type="caution">
    <text evidence="1">The sequence shown here is derived from an EMBL/GenBank/DDBJ whole genome shotgun (WGS) entry which is preliminary data.</text>
</comment>
<evidence type="ECO:0000313" key="2">
    <source>
        <dbReference type="Proteomes" id="UP001595457"/>
    </source>
</evidence>
<evidence type="ECO:0000313" key="1">
    <source>
        <dbReference type="EMBL" id="MFC2972656.1"/>
    </source>
</evidence>
<dbReference type="InterPro" id="IPR006975">
    <property type="entry name" value="NifQ"/>
</dbReference>
<sequence length="185" mass="20987">MAGLAVLRGFEQEAVAEHEPNRAWLEQIVRAQRSGKGCLPLHLGLDARAHAALIRAHFPELGDAAGDDLRQELLELRRDEWSDLRDLLLSGRRGRDPGEAWMAAIVAAGCLGGDHLWRDLGLASRLELHELLTHNFPHLAMRNTQDMRWKKFFYKQLCEREGGYVCRSPSCEQCPTYHDCFGEET</sequence>
<dbReference type="RefSeq" id="WP_377814306.1">
    <property type="nucleotide sequence ID" value="NZ_JBHRSJ010000019.1"/>
</dbReference>
<organism evidence="1 2">
    <name type="scientific">Azotobacter bryophylli</name>
    <dbReference type="NCBI Taxonomy" id="1986537"/>
    <lineage>
        <taxon>Bacteria</taxon>
        <taxon>Pseudomonadati</taxon>
        <taxon>Pseudomonadota</taxon>
        <taxon>Gammaproteobacteria</taxon>
        <taxon>Pseudomonadales</taxon>
        <taxon>Pseudomonadaceae</taxon>
        <taxon>Azotobacter</taxon>
    </lineage>
</organism>
<reference evidence="2" key="1">
    <citation type="journal article" date="2019" name="Int. J. Syst. Evol. Microbiol.">
        <title>The Global Catalogue of Microorganisms (GCM) 10K type strain sequencing project: providing services to taxonomists for standard genome sequencing and annotation.</title>
        <authorList>
            <consortium name="The Broad Institute Genomics Platform"/>
            <consortium name="The Broad Institute Genome Sequencing Center for Infectious Disease"/>
            <person name="Wu L."/>
            <person name="Ma J."/>
        </authorList>
    </citation>
    <scope>NUCLEOTIDE SEQUENCE [LARGE SCALE GENOMIC DNA]</scope>
    <source>
        <strain evidence="2">KCTC 62195</strain>
    </source>
</reference>
<dbReference type="Proteomes" id="UP001595457">
    <property type="component" value="Unassembled WGS sequence"/>
</dbReference>
<gene>
    <name evidence="1" type="ORF">ACFOJE_10590</name>
</gene>